<feature type="transmembrane region" description="Helical" evidence="8">
    <location>
        <begin position="599"/>
        <end position="617"/>
    </location>
</feature>
<dbReference type="EMBL" id="MIGZ01000028">
    <property type="protein sequence ID" value="ODQ94946.1"/>
    <property type="molecule type" value="Genomic_DNA"/>
</dbReference>
<evidence type="ECO:0000313" key="10">
    <source>
        <dbReference type="EMBL" id="ODQ94946.1"/>
    </source>
</evidence>
<feature type="transmembrane region" description="Helical" evidence="8">
    <location>
        <begin position="637"/>
        <end position="657"/>
    </location>
</feature>
<keyword evidence="4 8" id="KW-0812">Transmembrane</keyword>
<dbReference type="Proteomes" id="UP000094243">
    <property type="component" value="Unassembled WGS sequence"/>
</dbReference>
<evidence type="ECO:0000256" key="6">
    <source>
        <dbReference type="ARBA" id="ARBA00023136"/>
    </source>
</evidence>
<feature type="domain" description="Membrane transport protein MMPL" evidence="9">
    <location>
        <begin position="292"/>
        <end position="405"/>
    </location>
</feature>
<dbReference type="PROSITE" id="PS51257">
    <property type="entry name" value="PROKAR_LIPOPROTEIN"/>
    <property type="match status" value="1"/>
</dbReference>
<dbReference type="RefSeq" id="WP_069404513.1">
    <property type="nucleotide sequence ID" value="NZ_MIGZ01000028.1"/>
</dbReference>
<keyword evidence="3" id="KW-1003">Cell membrane</keyword>
<dbReference type="SUPFAM" id="SSF82866">
    <property type="entry name" value="Multidrug efflux transporter AcrB transmembrane domain"/>
    <property type="match status" value="2"/>
</dbReference>
<feature type="transmembrane region" description="Helical" evidence="8">
    <location>
        <begin position="309"/>
        <end position="330"/>
    </location>
</feature>
<feature type="transmembrane region" description="Helical" evidence="8">
    <location>
        <begin position="718"/>
        <end position="741"/>
    </location>
</feature>
<organism evidence="10 11">
    <name type="scientific">Mycolicibacterium holsaticum</name>
    <dbReference type="NCBI Taxonomy" id="152142"/>
    <lineage>
        <taxon>Bacteria</taxon>
        <taxon>Bacillati</taxon>
        <taxon>Actinomycetota</taxon>
        <taxon>Actinomycetes</taxon>
        <taxon>Mycobacteriales</taxon>
        <taxon>Mycobacteriaceae</taxon>
        <taxon>Mycolicibacterium</taxon>
    </lineage>
</organism>
<protein>
    <recommendedName>
        <fullName evidence="9">Membrane transport protein MMPL domain-containing protein</fullName>
    </recommendedName>
</protein>
<dbReference type="AlphaFoldDB" id="A0A1E3RYG3"/>
<evidence type="ECO:0000256" key="5">
    <source>
        <dbReference type="ARBA" id="ARBA00022989"/>
    </source>
</evidence>
<feature type="domain" description="Membrane transport protein MMPL" evidence="9">
    <location>
        <begin position="435"/>
        <end position="750"/>
    </location>
</feature>
<feature type="transmembrane region" description="Helical" evidence="8">
    <location>
        <begin position="207"/>
        <end position="227"/>
    </location>
</feature>
<keyword evidence="11" id="KW-1185">Reference proteome</keyword>
<evidence type="ECO:0000256" key="4">
    <source>
        <dbReference type="ARBA" id="ARBA00022692"/>
    </source>
</evidence>
<accession>A0A1E3RYG3</accession>
<feature type="transmembrane region" description="Helical" evidence="8">
    <location>
        <begin position="688"/>
        <end position="706"/>
    </location>
</feature>
<gene>
    <name evidence="10" type="ORF">BHQ17_07120</name>
</gene>
<evidence type="ECO:0000256" key="3">
    <source>
        <dbReference type="ARBA" id="ARBA00022475"/>
    </source>
</evidence>
<evidence type="ECO:0000313" key="11">
    <source>
        <dbReference type="Proteomes" id="UP000094243"/>
    </source>
</evidence>
<evidence type="ECO:0000256" key="7">
    <source>
        <dbReference type="SAM" id="MobiDB-lite"/>
    </source>
</evidence>
<comment type="similarity">
    <text evidence="2">Belongs to the resistance-nodulation-cell division (RND) (TC 2.A.6) family. MmpL subfamily.</text>
</comment>
<sequence>MLHRIARLALTAPRRIIAVAVLVMVACGIFGIPVVKHLSAGGFADPTSESAQANRLLVDKFGQGDMELLISVTADDGARSPAARSVGTDIAAQLQASPNVVQVVTAWTAPDSATPALLSADGKTALIVAGITGGENDAQKYAKELTDRLVRDRDGVSVRAGGEAMIYVQINGQTERDLLLMESIAIPLSFVVLVWVFGGLVAAGLPLAVGGFAILGSMAVLRAIALVTDVSIFALNLTVAMGLALAIDYTLLIISRYRDELADGADSGRSVRPADSGRSVRPADSGRSVRPADRDRALIRTMATAGRTVLFSALTVALSMVAMVLFPMYFLKSFAYAGVAVVTFAALAAIIVAPAAIVLAGDRLDAYDVRRFARRLLGRPEPARQPVEQMFWYRCTKFVMARAVPIGVAIVALLLVLGAPFLGANWGFPDDRVLPASASARQVGDELRTDFAVDSARNVTVVIPDAQAVSAADLDRYARALSRVADVSSVSAPGGTFVDGAPVGPPSAATGVTDGSAFLTVASTAPLFTPASEAQLDALREVSTPAGAEVQLTGVAQTNRDSSSAITSRLPLVLGVIAAITFMLLFLLTGSVVLPLKALILNVLSLTAAFGALVWIFQDGHLGALGTTPTGTLVANMPVLLFCIAFGLSMDYEVFLVSRIREYWLQSGRTRADNDESVALGLARTGRVVTAAALLMSISFAALIAAEVSFMRMMGVGLTLAILADATLVRMALVPAFMHVLGRWNWWAPKPLARLHARIGISESAEERLPGSSAEVVGSR</sequence>
<name>A0A1E3RYG3_9MYCO</name>
<feature type="transmembrane region" description="Helical" evidence="8">
    <location>
        <begin position="184"/>
        <end position="202"/>
    </location>
</feature>
<keyword evidence="5 8" id="KW-1133">Transmembrane helix</keyword>
<dbReference type="OrthoDB" id="7051771at2"/>
<feature type="transmembrane region" description="Helical" evidence="8">
    <location>
        <begin position="233"/>
        <end position="254"/>
    </location>
</feature>
<comment type="caution">
    <text evidence="10">The sequence shown here is derived from an EMBL/GenBank/DDBJ whole genome shotgun (WGS) entry which is preliminary data.</text>
</comment>
<reference evidence="11" key="1">
    <citation type="submission" date="2016-09" db="EMBL/GenBank/DDBJ databases">
        <authorList>
            <person name="Greninger A.L."/>
            <person name="Jerome K.R."/>
            <person name="Mcnair B."/>
            <person name="Wallis C."/>
            <person name="Fang F."/>
        </authorList>
    </citation>
    <scope>NUCLEOTIDE SEQUENCE [LARGE SCALE GENOMIC DNA]</scope>
    <source>
        <strain evidence="11">M7</strain>
    </source>
</reference>
<feature type="transmembrane region" description="Helical" evidence="8">
    <location>
        <begin position="16"/>
        <end position="35"/>
    </location>
</feature>
<proteinExistence type="inferred from homology"/>
<dbReference type="Gene3D" id="1.20.1640.10">
    <property type="entry name" value="Multidrug efflux transporter AcrB transmembrane domain"/>
    <property type="match status" value="2"/>
</dbReference>
<feature type="transmembrane region" description="Helical" evidence="8">
    <location>
        <begin position="399"/>
        <end position="422"/>
    </location>
</feature>
<dbReference type="PANTHER" id="PTHR33406">
    <property type="entry name" value="MEMBRANE PROTEIN MJ1562-RELATED"/>
    <property type="match status" value="1"/>
</dbReference>
<feature type="region of interest" description="Disordered" evidence="7">
    <location>
        <begin position="264"/>
        <end position="291"/>
    </location>
</feature>
<dbReference type="InterPro" id="IPR004869">
    <property type="entry name" value="MMPL_dom"/>
</dbReference>
<evidence type="ECO:0000259" key="9">
    <source>
        <dbReference type="Pfam" id="PF03176"/>
    </source>
</evidence>
<evidence type="ECO:0000256" key="1">
    <source>
        <dbReference type="ARBA" id="ARBA00004651"/>
    </source>
</evidence>
<dbReference type="PANTHER" id="PTHR33406:SF11">
    <property type="entry name" value="MEMBRANE PROTEIN SCO6666-RELATED"/>
    <property type="match status" value="1"/>
</dbReference>
<feature type="domain" description="Membrane transport protein MMPL" evidence="9">
    <location>
        <begin position="45"/>
        <end position="274"/>
    </location>
</feature>
<dbReference type="GO" id="GO:0005886">
    <property type="term" value="C:plasma membrane"/>
    <property type="evidence" value="ECO:0007669"/>
    <property type="project" value="UniProtKB-SubCell"/>
</dbReference>
<dbReference type="Pfam" id="PF03176">
    <property type="entry name" value="MMPL"/>
    <property type="match status" value="3"/>
</dbReference>
<feature type="transmembrane region" description="Helical" evidence="8">
    <location>
        <begin position="572"/>
        <end position="594"/>
    </location>
</feature>
<dbReference type="InterPro" id="IPR050545">
    <property type="entry name" value="Mycobact_MmpL"/>
</dbReference>
<evidence type="ECO:0000256" key="2">
    <source>
        <dbReference type="ARBA" id="ARBA00010157"/>
    </source>
</evidence>
<comment type="subcellular location">
    <subcellularLocation>
        <location evidence="1">Cell membrane</location>
        <topology evidence="1">Multi-pass membrane protein</topology>
    </subcellularLocation>
</comment>
<keyword evidence="6 8" id="KW-0472">Membrane</keyword>
<evidence type="ECO:0000256" key="8">
    <source>
        <dbReference type="SAM" id="Phobius"/>
    </source>
</evidence>
<feature type="transmembrane region" description="Helical" evidence="8">
    <location>
        <begin position="336"/>
        <end position="361"/>
    </location>
</feature>